<organism evidence="1">
    <name type="scientific">Variovorax sp. HH01</name>
    <dbReference type="NCBI Taxonomy" id="1084736"/>
    <lineage>
        <taxon>Bacteria</taxon>
        <taxon>Pseudomonadati</taxon>
        <taxon>Pseudomonadota</taxon>
        <taxon>Betaproteobacteria</taxon>
        <taxon>Burkholderiales</taxon>
        <taxon>Comamonadaceae</taxon>
        <taxon>Variovorax</taxon>
    </lineage>
</organism>
<dbReference type="AlphaFoldDB" id="I3PCS5"/>
<protein>
    <submittedName>
        <fullName evidence="1">Uncharacterized protein</fullName>
    </submittedName>
</protein>
<sequence length="75" mass="8263">MEMEMPFGAPATVSTRPVPVHQVPDAQALNDSDAQVSPAEFLERMNGRAKLDVPHVRGEHKVEMRGTVPAEWSLL</sequence>
<gene>
    <name evidence="1" type="ORF">var105</name>
</gene>
<evidence type="ECO:0000313" key="1">
    <source>
        <dbReference type="EMBL" id="AER23982.1"/>
    </source>
</evidence>
<accession>I3PCS5</accession>
<dbReference type="EMBL" id="JN646852">
    <property type="protein sequence ID" value="AER23982.1"/>
    <property type="molecule type" value="Genomic_DNA"/>
</dbReference>
<proteinExistence type="predicted"/>
<name>I3PCS5_9BURK</name>
<reference evidence="1" key="1">
    <citation type="submission" date="2011-09" db="EMBL/GenBank/DDBJ databases">
        <title>A novel amdA gene encoded by the newly isolated Variovorax sp. HH01 strain defines a novel class of cofactor-less aryl malonic acid decarboxylase.</title>
        <authorList>
            <person name="Horn S."/>
            <person name="Maimanakos J."/>
            <person name="Streit W.R."/>
        </authorList>
    </citation>
    <scope>NUCLEOTIDE SEQUENCE</scope>
    <source>
        <strain evidence="1">HH01</strain>
    </source>
</reference>